<reference evidence="1" key="1">
    <citation type="journal article" date="2014" name="Int. J. Syst. Evol. Microbiol.">
        <title>Complete genome sequence of Corynebacterium casei LMG S-19264T (=DSM 44701T), isolated from a smear-ripened cheese.</title>
        <authorList>
            <consortium name="US DOE Joint Genome Institute (JGI-PGF)"/>
            <person name="Walter F."/>
            <person name="Albersmeier A."/>
            <person name="Kalinowski J."/>
            <person name="Ruckert C."/>
        </authorList>
    </citation>
    <scope>NUCLEOTIDE SEQUENCE</scope>
    <source>
        <strain evidence="1">JCM 3276</strain>
    </source>
</reference>
<organism evidence="1 2">
    <name type="scientific">Actinokineospora fastidiosa</name>
    <dbReference type="NCBI Taxonomy" id="1816"/>
    <lineage>
        <taxon>Bacteria</taxon>
        <taxon>Bacillati</taxon>
        <taxon>Actinomycetota</taxon>
        <taxon>Actinomycetes</taxon>
        <taxon>Pseudonocardiales</taxon>
        <taxon>Pseudonocardiaceae</taxon>
        <taxon>Actinokineospora</taxon>
    </lineage>
</organism>
<reference evidence="1" key="2">
    <citation type="submission" date="2020-09" db="EMBL/GenBank/DDBJ databases">
        <authorList>
            <person name="Sun Q."/>
            <person name="Ohkuma M."/>
        </authorList>
    </citation>
    <scope>NUCLEOTIDE SEQUENCE</scope>
    <source>
        <strain evidence="1">JCM 3276</strain>
    </source>
</reference>
<dbReference type="EMBL" id="BMRB01000003">
    <property type="protein sequence ID" value="GGS40133.1"/>
    <property type="molecule type" value="Genomic_DNA"/>
</dbReference>
<protein>
    <recommendedName>
        <fullName evidence="3">Catalytic LigB subunit of aromatic ring-opening dioxygenase</fullName>
    </recommendedName>
</protein>
<sequence length="229" mass="23523">MISRVAVLPHPPLLVPELVGGGDRDADAVRAACLDVARELAAASPRWTVVGVGQAPATGVGTFRGYGVDVRVTLGDGDGAPDAFWPLPALIAGWLRERAGAESVDLRLVDPDLDPGSCAELGRALAGGSGALLVLGDGSHRHGERAVGKPDDRAGEFDERVAHALATVDTAALRALDPALAAELGAVGRAPWQVLAGAVDADGRAWQATRSTTLTPFGVAYHLAIWEPA</sequence>
<keyword evidence="2" id="KW-1185">Reference proteome</keyword>
<evidence type="ECO:0008006" key="3">
    <source>
        <dbReference type="Google" id="ProtNLM"/>
    </source>
</evidence>
<dbReference type="AlphaFoldDB" id="A0A918GJR0"/>
<gene>
    <name evidence="1" type="ORF">GCM10010171_38160</name>
</gene>
<proteinExistence type="predicted"/>
<accession>A0A918GJR0</accession>
<dbReference type="Gene3D" id="3.40.830.10">
    <property type="entry name" value="LigB-like"/>
    <property type="match status" value="1"/>
</dbReference>
<evidence type="ECO:0000313" key="2">
    <source>
        <dbReference type="Proteomes" id="UP000660680"/>
    </source>
</evidence>
<name>A0A918GJR0_9PSEU</name>
<comment type="caution">
    <text evidence="1">The sequence shown here is derived from an EMBL/GenBank/DDBJ whole genome shotgun (WGS) entry which is preliminary data.</text>
</comment>
<dbReference type="RefSeq" id="WP_189211897.1">
    <property type="nucleotide sequence ID" value="NZ_BMRB01000003.1"/>
</dbReference>
<dbReference type="Proteomes" id="UP000660680">
    <property type="component" value="Unassembled WGS sequence"/>
</dbReference>
<evidence type="ECO:0000313" key="1">
    <source>
        <dbReference type="EMBL" id="GGS40133.1"/>
    </source>
</evidence>
<dbReference type="SUPFAM" id="SSF53213">
    <property type="entry name" value="LigB-like"/>
    <property type="match status" value="1"/>
</dbReference>